<accession>A0A0R2HD26</accession>
<dbReference type="PATRIC" id="fig|1410657.5.peg.1372"/>
<dbReference type="Pfam" id="PF01424">
    <property type="entry name" value="R3H"/>
    <property type="match status" value="1"/>
</dbReference>
<keyword evidence="4" id="KW-0143">Chaperone</keyword>
<evidence type="ECO:0000256" key="4">
    <source>
        <dbReference type="ARBA" id="ARBA00023186"/>
    </source>
</evidence>
<keyword evidence="5" id="KW-0961">Cell wall biogenesis/degradation</keyword>
<dbReference type="EMBL" id="JQBL01000035">
    <property type="protein sequence ID" value="KRN47735.1"/>
    <property type="molecule type" value="Genomic_DNA"/>
</dbReference>
<dbReference type="InterPro" id="IPR038008">
    <property type="entry name" value="Jag_KH"/>
</dbReference>
<keyword evidence="8" id="KW-1185">Reference proteome</keyword>
<dbReference type="InterPro" id="IPR032782">
    <property type="entry name" value="KhpB_N"/>
</dbReference>
<dbReference type="InterPro" id="IPR001374">
    <property type="entry name" value="R3H_dom"/>
</dbReference>
<protein>
    <recommendedName>
        <fullName evidence="6">R3H domain-containing protein</fullName>
    </recommendedName>
</protein>
<dbReference type="InterPro" id="IPR039247">
    <property type="entry name" value="KhpB"/>
</dbReference>
<evidence type="ECO:0000256" key="1">
    <source>
        <dbReference type="ARBA" id="ARBA00022490"/>
    </source>
</evidence>
<dbReference type="Gene3D" id="3.30.300.20">
    <property type="match status" value="1"/>
</dbReference>
<evidence type="ECO:0000313" key="7">
    <source>
        <dbReference type="EMBL" id="KRN47735.1"/>
    </source>
</evidence>
<evidence type="ECO:0000313" key="8">
    <source>
        <dbReference type="Proteomes" id="UP000051841"/>
    </source>
</evidence>
<evidence type="ECO:0000256" key="2">
    <source>
        <dbReference type="ARBA" id="ARBA00022884"/>
    </source>
</evidence>
<organism evidence="7 8">
    <name type="scientific">Kandleria vitulina DSM 20405</name>
    <dbReference type="NCBI Taxonomy" id="1410657"/>
    <lineage>
        <taxon>Bacteria</taxon>
        <taxon>Bacillati</taxon>
        <taxon>Bacillota</taxon>
        <taxon>Erysipelotrichia</taxon>
        <taxon>Erysipelotrichales</taxon>
        <taxon>Coprobacillaceae</taxon>
        <taxon>Kandleria</taxon>
    </lineage>
</organism>
<dbReference type="SMART" id="SM01245">
    <property type="entry name" value="Jag_N"/>
    <property type="match status" value="1"/>
</dbReference>
<name>A0A0R2HD26_9FIRM</name>
<dbReference type="Gene3D" id="3.30.1370.50">
    <property type="entry name" value="R3H-like domain"/>
    <property type="match status" value="1"/>
</dbReference>
<feature type="domain" description="R3H" evidence="6">
    <location>
        <begin position="133"/>
        <end position="199"/>
    </location>
</feature>
<dbReference type="InterPro" id="IPR015946">
    <property type="entry name" value="KH_dom-like_a/b"/>
</dbReference>
<dbReference type="InterPro" id="IPR034079">
    <property type="entry name" value="R3H_KhpB"/>
</dbReference>
<sequence>MKTFEAKTLEDAKRVACEELGITSEELKYNIIDEKRGLFSKKVVIECYCEKMVEDYIKDYVTTILNDMGFEVEIVTFKQDDRIYCNIDTDNNSILIGKAGVILRTLNFITKNAVATTFKERIEVSLDINGYKENRYKKVLAMAKRFGKQVQRTHIDVALDPLPADERKIMHQAIAEMEHLSTESQGEGRNRFITIHYVD</sequence>
<evidence type="ECO:0000259" key="6">
    <source>
        <dbReference type="PROSITE" id="PS51061"/>
    </source>
</evidence>
<keyword evidence="1" id="KW-0963">Cytoplasm</keyword>
<proteinExistence type="predicted"/>
<dbReference type="PANTHER" id="PTHR35800">
    <property type="entry name" value="PROTEIN JAG"/>
    <property type="match status" value="1"/>
</dbReference>
<dbReference type="CDD" id="cd02414">
    <property type="entry name" value="KH-II_Jag"/>
    <property type="match status" value="1"/>
</dbReference>
<dbReference type="CDD" id="cd02644">
    <property type="entry name" value="R3H_jag"/>
    <property type="match status" value="1"/>
</dbReference>
<dbReference type="RefSeq" id="WP_029070841.1">
    <property type="nucleotide sequence ID" value="NZ_JNKN01000036.1"/>
</dbReference>
<comment type="caution">
    <text evidence="7">The sequence shown here is derived from an EMBL/GenBank/DDBJ whole genome shotgun (WGS) entry which is preliminary data.</text>
</comment>
<dbReference type="InterPro" id="IPR038247">
    <property type="entry name" value="Jag_N_dom_sf"/>
</dbReference>
<dbReference type="Pfam" id="PF14804">
    <property type="entry name" value="Jag_N"/>
    <property type="match status" value="1"/>
</dbReference>
<dbReference type="Gene3D" id="3.30.30.80">
    <property type="entry name" value="probable RNA-binding protein from clostridium symbiosum atcc 14940"/>
    <property type="match status" value="1"/>
</dbReference>
<dbReference type="SMART" id="SM00393">
    <property type="entry name" value="R3H"/>
    <property type="match status" value="1"/>
</dbReference>
<dbReference type="GO" id="GO:0003723">
    <property type="term" value="F:RNA binding"/>
    <property type="evidence" value="ECO:0007669"/>
    <property type="project" value="UniProtKB-KW"/>
</dbReference>
<dbReference type="GO" id="GO:0008360">
    <property type="term" value="P:regulation of cell shape"/>
    <property type="evidence" value="ECO:0007669"/>
    <property type="project" value="UniProtKB-KW"/>
</dbReference>
<gene>
    <name evidence="7" type="ORF">IV49_GL001325</name>
</gene>
<dbReference type="GO" id="GO:0071555">
    <property type="term" value="P:cell wall organization"/>
    <property type="evidence" value="ECO:0007669"/>
    <property type="project" value="UniProtKB-KW"/>
</dbReference>
<dbReference type="PROSITE" id="PS51061">
    <property type="entry name" value="R3H"/>
    <property type="match status" value="1"/>
</dbReference>
<dbReference type="Proteomes" id="UP000051841">
    <property type="component" value="Unassembled WGS sequence"/>
</dbReference>
<reference evidence="7 8" key="1">
    <citation type="journal article" date="2015" name="Genome Announc.">
        <title>Expanding the biotechnology potential of lactobacilli through comparative genomics of 213 strains and associated genera.</title>
        <authorList>
            <person name="Sun Z."/>
            <person name="Harris H.M."/>
            <person name="McCann A."/>
            <person name="Guo C."/>
            <person name="Argimon S."/>
            <person name="Zhang W."/>
            <person name="Yang X."/>
            <person name="Jeffery I.B."/>
            <person name="Cooney J.C."/>
            <person name="Kagawa T.F."/>
            <person name="Liu W."/>
            <person name="Song Y."/>
            <person name="Salvetti E."/>
            <person name="Wrobel A."/>
            <person name="Rasinkangas P."/>
            <person name="Parkhill J."/>
            <person name="Rea M.C."/>
            <person name="O'Sullivan O."/>
            <person name="Ritari J."/>
            <person name="Douillard F.P."/>
            <person name="Paul Ross R."/>
            <person name="Yang R."/>
            <person name="Briner A.E."/>
            <person name="Felis G.E."/>
            <person name="de Vos W.M."/>
            <person name="Barrangou R."/>
            <person name="Klaenhammer T.R."/>
            <person name="Caufield P.W."/>
            <person name="Cui Y."/>
            <person name="Zhang H."/>
            <person name="O'Toole P.W."/>
        </authorList>
    </citation>
    <scope>NUCLEOTIDE SEQUENCE [LARGE SCALE GENOMIC DNA]</scope>
    <source>
        <strain evidence="7 8">DSM 20405</strain>
    </source>
</reference>
<dbReference type="PANTHER" id="PTHR35800:SF1">
    <property type="entry name" value="RNA-BINDING PROTEIN KHPB"/>
    <property type="match status" value="1"/>
</dbReference>
<evidence type="ECO:0000256" key="5">
    <source>
        <dbReference type="ARBA" id="ARBA00023316"/>
    </source>
</evidence>
<evidence type="ECO:0000256" key="3">
    <source>
        <dbReference type="ARBA" id="ARBA00022960"/>
    </source>
</evidence>
<keyword evidence="3" id="KW-0133">Cell shape</keyword>
<keyword evidence="2" id="KW-0694">RNA-binding</keyword>
<dbReference type="InterPro" id="IPR036867">
    <property type="entry name" value="R3H_dom_sf"/>
</dbReference>
<dbReference type="SUPFAM" id="SSF82708">
    <property type="entry name" value="R3H domain"/>
    <property type="match status" value="1"/>
</dbReference>
<dbReference type="AlphaFoldDB" id="A0A0R2HD26"/>